<evidence type="ECO:0000256" key="5">
    <source>
        <dbReference type="SAM" id="Phobius"/>
    </source>
</evidence>
<accession>A0A2W7MU74</accession>
<protein>
    <submittedName>
        <fullName evidence="8">RNA polymerase sigma-70 factor (ECF subfamily)</fullName>
    </submittedName>
</protein>
<dbReference type="GO" id="GO:0016987">
    <property type="term" value="F:sigma factor activity"/>
    <property type="evidence" value="ECO:0007669"/>
    <property type="project" value="UniProtKB-KW"/>
</dbReference>
<keyword evidence="2" id="KW-0805">Transcription regulation</keyword>
<keyword evidence="9" id="KW-1185">Reference proteome</keyword>
<reference evidence="8 9" key="1">
    <citation type="submission" date="2018-06" db="EMBL/GenBank/DDBJ databases">
        <title>Genomic Encyclopedia of Archaeal and Bacterial Type Strains, Phase II (KMG-II): from individual species to whole genera.</title>
        <authorList>
            <person name="Goeker M."/>
        </authorList>
    </citation>
    <scope>NUCLEOTIDE SEQUENCE [LARGE SCALE GENOMIC DNA]</scope>
    <source>
        <strain evidence="8 9">DSM 6779</strain>
    </source>
</reference>
<feature type="domain" description="RNA polymerase sigma factor 70 region 4 type 2" evidence="7">
    <location>
        <begin position="118"/>
        <end position="170"/>
    </location>
</feature>
<organism evidence="8 9">
    <name type="scientific">Breznakibacter xylanolyticus</name>
    <dbReference type="NCBI Taxonomy" id="990"/>
    <lineage>
        <taxon>Bacteria</taxon>
        <taxon>Pseudomonadati</taxon>
        <taxon>Bacteroidota</taxon>
        <taxon>Bacteroidia</taxon>
        <taxon>Marinilabiliales</taxon>
        <taxon>Marinilabiliaceae</taxon>
        <taxon>Breznakibacter</taxon>
    </lineage>
</organism>
<dbReference type="AlphaFoldDB" id="A0A2W7MU74"/>
<sequence length="196" mass="23080">MNDQFLIDGLARGDHGAYEALFMAYYTPLVVFAVRMVDDEDTARELVQDIFVSFYERNTVLSIHTSLKSHLYQSVRNRCLNHLKREKLLRTHHQHIFDDTKESESYFENAVETSELQQRLYHIIAQLPDKCKEVFEMSRFEGFTNQEIADKLAISKRTVETQISKALKFLRDNLSDYLHVITIFLINAYCFIINIF</sequence>
<dbReference type="RefSeq" id="WP_170124423.1">
    <property type="nucleotide sequence ID" value="NZ_QKZK01000039.1"/>
</dbReference>
<keyword evidence="3" id="KW-0731">Sigma factor</keyword>
<name>A0A2W7MU74_9BACT</name>
<comment type="similarity">
    <text evidence="1">Belongs to the sigma-70 factor family. ECF subfamily.</text>
</comment>
<dbReference type="SUPFAM" id="SSF88659">
    <property type="entry name" value="Sigma3 and sigma4 domains of RNA polymerase sigma factors"/>
    <property type="match status" value="1"/>
</dbReference>
<dbReference type="SUPFAM" id="SSF88946">
    <property type="entry name" value="Sigma2 domain of RNA polymerase sigma factors"/>
    <property type="match status" value="1"/>
</dbReference>
<dbReference type="PANTHER" id="PTHR43133:SF46">
    <property type="entry name" value="RNA POLYMERASE SIGMA-70 FACTOR ECF SUBFAMILY"/>
    <property type="match status" value="1"/>
</dbReference>
<feature type="domain" description="RNA polymerase sigma-70 region 2" evidence="6">
    <location>
        <begin position="21"/>
        <end position="87"/>
    </location>
</feature>
<comment type="caution">
    <text evidence="8">The sequence shown here is derived from an EMBL/GenBank/DDBJ whole genome shotgun (WGS) entry which is preliminary data.</text>
</comment>
<dbReference type="Pfam" id="PF08281">
    <property type="entry name" value="Sigma70_r4_2"/>
    <property type="match status" value="1"/>
</dbReference>
<keyword evidence="4" id="KW-0804">Transcription</keyword>
<dbReference type="InterPro" id="IPR014284">
    <property type="entry name" value="RNA_pol_sigma-70_dom"/>
</dbReference>
<evidence type="ECO:0000313" key="8">
    <source>
        <dbReference type="EMBL" id="PZX11380.1"/>
    </source>
</evidence>
<dbReference type="InterPro" id="IPR014327">
    <property type="entry name" value="RNA_pol_sigma70_bacteroid"/>
</dbReference>
<dbReference type="CDD" id="cd06171">
    <property type="entry name" value="Sigma70_r4"/>
    <property type="match status" value="1"/>
</dbReference>
<dbReference type="EMBL" id="QKZK01000039">
    <property type="protein sequence ID" value="PZX11380.1"/>
    <property type="molecule type" value="Genomic_DNA"/>
</dbReference>
<evidence type="ECO:0000313" key="9">
    <source>
        <dbReference type="Proteomes" id="UP000249239"/>
    </source>
</evidence>
<dbReference type="Gene3D" id="1.10.10.10">
    <property type="entry name" value="Winged helix-like DNA-binding domain superfamily/Winged helix DNA-binding domain"/>
    <property type="match status" value="1"/>
</dbReference>
<dbReference type="NCBIfam" id="TIGR02937">
    <property type="entry name" value="sigma70-ECF"/>
    <property type="match status" value="1"/>
</dbReference>
<keyword evidence="5" id="KW-1133">Transmembrane helix</keyword>
<feature type="transmembrane region" description="Helical" evidence="5">
    <location>
        <begin position="177"/>
        <end position="195"/>
    </location>
</feature>
<dbReference type="Pfam" id="PF04542">
    <property type="entry name" value="Sigma70_r2"/>
    <property type="match status" value="1"/>
</dbReference>
<dbReference type="InterPro" id="IPR013249">
    <property type="entry name" value="RNA_pol_sigma70_r4_t2"/>
</dbReference>
<dbReference type="NCBIfam" id="TIGR02985">
    <property type="entry name" value="Sig70_bacteroi1"/>
    <property type="match status" value="1"/>
</dbReference>
<keyword evidence="5" id="KW-0812">Transmembrane</keyword>
<dbReference type="InterPro" id="IPR036388">
    <property type="entry name" value="WH-like_DNA-bd_sf"/>
</dbReference>
<dbReference type="Gene3D" id="1.10.1740.10">
    <property type="match status" value="1"/>
</dbReference>
<evidence type="ECO:0000256" key="2">
    <source>
        <dbReference type="ARBA" id="ARBA00023015"/>
    </source>
</evidence>
<evidence type="ECO:0000256" key="3">
    <source>
        <dbReference type="ARBA" id="ARBA00023082"/>
    </source>
</evidence>
<evidence type="ECO:0000259" key="6">
    <source>
        <dbReference type="Pfam" id="PF04542"/>
    </source>
</evidence>
<evidence type="ECO:0000256" key="1">
    <source>
        <dbReference type="ARBA" id="ARBA00010641"/>
    </source>
</evidence>
<dbReference type="InterPro" id="IPR007627">
    <property type="entry name" value="RNA_pol_sigma70_r2"/>
</dbReference>
<gene>
    <name evidence="8" type="ORF">LX69_03107</name>
</gene>
<evidence type="ECO:0000256" key="4">
    <source>
        <dbReference type="ARBA" id="ARBA00023163"/>
    </source>
</evidence>
<dbReference type="InterPro" id="IPR039425">
    <property type="entry name" value="RNA_pol_sigma-70-like"/>
</dbReference>
<proteinExistence type="inferred from homology"/>
<keyword evidence="5" id="KW-0472">Membrane</keyword>
<dbReference type="GO" id="GO:0003677">
    <property type="term" value="F:DNA binding"/>
    <property type="evidence" value="ECO:0007669"/>
    <property type="project" value="InterPro"/>
</dbReference>
<feature type="transmembrane region" description="Helical" evidence="5">
    <location>
        <begin position="20"/>
        <end position="37"/>
    </location>
</feature>
<dbReference type="GO" id="GO:0006352">
    <property type="term" value="P:DNA-templated transcription initiation"/>
    <property type="evidence" value="ECO:0007669"/>
    <property type="project" value="InterPro"/>
</dbReference>
<dbReference type="InterPro" id="IPR013325">
    <property type="entry name" value="RNA_pol_sigma_r2"/>
</dbReference>
<evidence type="ECO:0000259" key="7">
    <source>
        <dbReference type="Pfam" id="PF08281"/>
    </source>
</evidence>
<dbReference type="Proteomes" id="UP000249239">
    <property type="component" value="Unassembled WGS sequence"/>
</dbReference>
<dbReference type="InterPro" id="IPR013324">
    <property type="entry name" value="RNA_pol_sigma_r3/r4-like"/>
</dbReference>
<dbReference type="PANTHER" id="PTHR43133">
    <property type="entry name" value="RNA POLYMERASE ECF-TYPE SIGMA FACTO"/>
    <property type="match status" value="1"/>
</dbReference>